<dbReference type="InterPro" id="IPR006665">
    <property type="entry name" value="OmpA-like"/>
</dbReference>
<evidence type="ECO:0000313" key="8">
    <source>
        <dbReference type="Proteomes" id="UP000515976"/>
    </source>
</evidence>
<dbReference type="AlphaFoldDB" id="A0A7G9R0V6"/>
<dbReference type="PANTHER" id="PTHR30329">
    <property type="entry name" value="STATOR ELEMENT OF FLAGELLAR MOTOR COMPLEX"/>
    <property type="match status" value="1"/>
</dbReference>
<dbReference type="Proteomes" id="UP000515976">
    <property type="component" value="Chromosome"/>
</dbReference>
<evidence type="ECO:0000256" key="2">
    <source>
        <dbReference type="ARBA" id="ARBA00023136"/>
    </source>
</evidence>
<dbReference type="InterPro" id="IPR036737">
    <property type="entry name" value="OmpA-like_sf"/>
</dbReference>
<protein>
    <submittedName>
        <fullName evidence="7">OmpA family protein</fullName>
    </submittedName>
</protein>
<dbReference type="RefSeq" id="WP_166101320.1">
    <property type="nucleotide sequence ID" value="NZ_BMMY01000006.1"/>
</dbReference>
<evidence type="ECO:0000256" key="3">
    <source>
        <dbReference type="ARBA" id="ARBA00023237"/>
    </source>
</evidence>
<dbReference type="Pfam" id="PF00691">
    <property type="entry name" value="OmpA"/>
    <property type="match status" value="1"/>
</dbReference>
<dbReference type="PANTHER" id="PTHR30329:SF21">
    <property type="entry name" value="LIPOPROTEIN YIAD-RELATED"/>
    <property type="match status" value="1"/>
</dbReference>
<proteinExistence type="predicted"/>
<dbReference type="PROSITE" id="PS51123">
    <property type="entry name" value="OMPA_2"/>
    <property type="match status" value="1"/>
</dbReference>
<keyword evidence="8" id="KW-1185">Reference proteome</keyword>
<dbReference type="InterPro" id="IPR050330">
    <property type="entry name" value="Bact_OuterMem_StrucFunc"/>
</dbReference>
<feature type="chain" id="PRO_5028967609" evidence="5">
    <location>
        <begin position="22"/>
        <end position="352"/>
    </location>
</feature>
<evidence type="ECO:0000256" key="5">
    <source>
        <dbReference type="SAM" id="SignalP"/>
    </source>
</evidence>
<keyword evidence="3" id="KW-0998">Cell outer membrane</keyword>
<sequence>MRTVSAVLAAAALVAGGPAHAATAPPLPEVEGVPVLGQAWVGNVTDDRLAVLTVHGLRRVDGGTVLYYSMGLRVQDQRGDAAHFDAYGNGNNYVLNQGGAVSLVCTAAAIDPEHDVAYSALRLDSSRRCISTKNIDFTAGADELGKAVVGYTVLAPVPTDVSTVDVLIGSQLVQGVPVEDGLLEPAVEDPAPAVGTGWPTVETSAVAEAVAPEKAVFDLRAQVEDVAKKLTEATRGGVKELDLDATVLFATDEASLTSTAGSVIREAAAEITEAGTRGTITVTGHTDSNASEAYNLDLSKRRAAAVAAALKRRLPGSISIRRVGKGESEPIASNETARGRALNRRVTITLPQ</sequence>
<dbReference type="Gene3D" id="3.30.1330.60">
    <property type="entry name" value="OmpA-like domain"/>
    <property type="match status" value="1"/>
</dbReference>
<evidence type="ECO:0000256" key="4">
    <source>
        <dbReference type="PROSITE-ProRule" id="PRU00473"/>
    </source>
</evidence>
<evidence type="ECO:0000256" key="1">
    <source>
        <dbReference type="ARBA" id="ARBA00004442"/>
    </source>
</evidence>
<dbReference type="CDD" id="cd07185">
    <property type="entry name" value="OmpA_C-like"/>
    <property type="match status" value="1"/>
</dbReference>
<organism evidence="7 8">
    <name type="scientific">Phycicoccus endophyticus</name>
    <dbReference type="NCBI Taxonomy" id="1690220"/>
    <lineage>
        <taxon>Bacteria</taxon>
        <taxon>Bacillati</taxon>
        <taxon>Actinomycetota</taxon>
        <taxon>Actinomycetes</taxon>
        <taxon>Micrococcales</taxon>
        <taxon>Intrasporangiaceae</taxon>
        <taxon>Phycicoccus</taxon>
    </lineage>
</organism>
<dbReference type="EMBL" id="CP060712">
    <property type="protein sequence ID" value="QNN49231.1"/>
    <property type="molecule type" value="Genomic_DNA"/>
</dbReference>
<feature type="domain" description="OmpA-like" evidence="6">
    <location>
        <begin position="236"/>
        <end position="352"/>
    </location>
</feature>
<dbReference type="InterPro" id="IPR006664">
    <property type="entry name" value="OMP_bac"/>
</dbReference>
<dbReference type="GO" id="GO:0009279">
    <property type="term" value="C:cell outer membrane"/>
    <property type="evidence" value="ECO:0007669"/>
    <property type="project" value="UniProtKB-SubCell"/>
</dbReference>
<keyword evidence="2 4" id="KW-0472">Membrane</keyword>
<comment type="subcellular location">
    <subcellularLocation>
        <location evidence="1">Cell outer membrane</location>
    </subcellularLocation>
</comment>
<reference evidence="7 8" key="1">
    <citation type="submission" date="2020-08" db="EMBL/GenBank/DDBJ databases">
        <title>Genome sequence of Phycicoccus endophyticus JCM 31784T.</title>
        <authorList>
            <person name="Hyun D.-W."/>
            <person name="Bae J.-W."/>
        </authorList>
    </citation>
    <scope>NUCLEOTIDE SEQUENCE [LARGE SCALE GENOMIC DNA]</scope>
    <source>
        <strain evidence="7 8">JCM 31784</strain>
    </source>
</reference>
<dbReference type="PRINTS" id="PR01021">
    <property type="entry name" value="OMPADOMAIN"/>
</dbReference>
<accession>A0A7G9R0V6</accession>
<dbReference type="SUPFAM" id="SSF103088">
    <property type="entry name" value="OmpA-like"/>
    <property type="match status" value="1"/>
</dbReference>
<keyword evidence="5" id="KW-0732">Signal</keyword>
<name>A0A7G9R0V6_9MICO</name>
<evidence type="ECO:0000259" key="6">
    <source>
        <dbReference type="PROSITE" id="PS51123"/>
    </source>
</evidence>
<evidence type="ECO:0000313" key="7">
    <source>
        <dbReference type="EMBL" id="QNN49231.1"/>
    </source>
</evidence>
<feature type="signal peptide" evidence="5">
    <location>
        <begin position="1"/>
        <end position="21"/>
    </location>
</feature>
<dbReference type="KEGG" id="pei:H9L10_13540"/>
<gene>
    <name evidence="7" type="ORF">H9L10_13540</name>
</gene>